<evidence type="ECO:0000313" key="2">
    <source>
        <dbReference type="EMBL" id="AWO98793.1"/>
    </source>
</evidence>
<gene>
    <name evidence="2" type="ORF">SMAX5B_004560</name>
</gene>
<dbReference type="EMBL" id="CP026245">
    <property type="protein sequence ID" value="AWO98793.1"/>
    <property type="molecule type" value="Genomic_DNA"/>
</dbReference>
<name>A0A2U9B4A4_SCOMX</name>
<dbReference type="AlphaFoldDB" id="A0A2U9B4A4"/>
<organism evidence="2 3">
    <name type="scientific">Scophthalmus maximus</name>
    <name type="common">Turbot</name>
    <name type="synonym">Psetta maxima</name>
    <dbReference type="NCBI Taxonomy" id="52904"/>
    <lineage>
        <taxon>Eukaryota</taxon>
        <taxon>Metazoa</taxon>
        <taxon>Chordata</taxon>
        <taxon>Craniata</taxon>
        <taxon>Vertebrata</taxon>
        <taxon>Euteleostomi</taxon>
        <taxon>Actinopterygii</taxon>
        <taxon>Neopterygii</taxon>
        <taxon>Teleostei</taxon>
        <taxon>Neoteleostei</taxon>
        <taxon>Acanthomorphata</taxon>
        <taxon>Carangaria</taxon>
        <taxon>Pleuronectiformes</taxon>
        <taxon>Pleuronectoidei</taxon>
        <taxon>Scophthalmidae</taxon>
        <taxon>Scophthalmus</taxon>
    </lineage>
</organism>
<proteinExistence type="predicted"/>
<evidence type="ECO:0000256" key="1">
    <source>
        <dbReference type="SAM" id="MobiDB-lite"/>
    </source>
</evidence>
<keyword evidence="3" id="KW-1185">Reference proteome</keyword>
<feature type="compositionally biased region" description="Polar residues" evidence="1">
    <location>
        <begin position="63"/>
        <end position="84"/>
    </location>
</feature>
<feature type="region of interest" description="Disordered" evidence="1">
    <location>
        <begin position="1"/>
        <end position="45"/>
    </location>
</feature>
<feature type="region of interest" description="Disordered" evidence="1">
    <location>
        <begin position="57"/>
        <end position="84"/>
    </location>
</feature>
<sequence length="84" mass="9168">MEVNRFTLADYSRGQQEKRAGTQGKKRSGTKRQKMEAAGSLPSKGLIKEASVELLHSDGDQSGLRSNNQCPSPYIDSSTTYSDS</sequence>
<reference evidence="2 3" key="1">
    <citation type="submission" date="2017-12" db="EMBL/GenBank/DDBJ databases">
        <title>Integrating genomic resources of turbot (Scophthalmus maximus) in depth evaluation of genetic and physical mapping variation across individuals.</title>
        <authorList>
            <person name="Martinez P."/>
        </authorList>
    </citation>
    <scope>NUCLEOTIDE SEQUENCE [LARGE SCALE GENOMIC DNA]</scope>
</reference>
<accession>A0A2U9B4A4</accession>
<dbReference type="Proteomes" id="UP000246464">
    <property type="component" value="Chromosome 3"/>
</dbReference>
<evidence type="ECO:0000313" key="3">
    <source>
        <dbReference type="Proteomes" id="UP000246464"/>
    </source>
</evidence>
<protein>
    <submittedName>
        <fullName evidence="2">Uncharacterized protein</fullName>
    </submittedName>
</protein>